<dbReference type="PANTHER" id="PTHR34606">
    <property type="entry name" value="BON DOMAIN-CONTAINING PROTEIN"/>
    <property type="match status" value="1"/>
</dbReference>
<dbReference type="PROSITE" id="PS50914">
    <property type="entry name" value="BON"/>
    <property type="match status" value="2"/>
</dbReference>
<comment type="caution">
    <text evidence="2">The sequence shown here is derived from an EMBL/GenBank/DDBJ whole genome shotgun (WGS) entry which is preliminary data.</text>
</comment>
<name>A0ABQ3G7E2_9BURK</name>
<dbReference type="PANTHER" id="PTHR34606:SF15">
    <property type="entry name" value="BON DOMAIN-CONTAINING PROTEIN"/>
    <property type="match status" value="1"/>
</dbReference>
<evidence type="ECO:0000259" key="1">
    <source>
        <dbReference type="PROSITE" id="PS50914"/>
    </source>
</evidence>
<dbReference type="InterPro" id="IPR014004">
    <property type="entry name" value="Transpt-assoc_nodulatn_dom_bac"/>
</dbReference>
<feature type="domain" description="BON" evidence="1">
    <location>
        <begin position="128"/>
        <end position="198"/>
    </location>
</feature>
<reference evidence="3" key="1">
    <citation type="journal article" date="2019" name="Int. J. Syst. Evol. Microbiol.">
        <title>The Global Catalogue of Microorganisms (GCM) 10K type strain sequencing project: providing services to taxonomists for standard genome sequencing and annotation.</title>
        <authorList>
            <consortium name="The Broad Institute Genomics Platform"/>
            <consortium name="The Broad Institute Genome Sequencing Center for Infectious Disease"/>
            <person name="Wu L."/>
            <person name="Ma J."/>
        </authorList>
    </citation>
    <scope>NUCLEOTIDE SEQUENCE [LARGE SCALE GENOMIC DNA]</scope>
    <source>
        <strain evidence="3">KCTC 23314</strain>
    </source>
</reference>
<sequence length="209" mass="22436">MKVRSKRVVLMSLAAATLVAGLSACVPLVVGSGFAGGVMVAMDRRTSGAQLEDQGIELRGANRLKEALGENARVNVTSYNRQVLLTGEVARTEDIQRAEQIIAKVENVNSVVNDLAVGIPAALTQRSTDLLITSKVKASLIDAKDLQASAFKVVTERNVVYLMGRVTPREANRATEIARGVKDVAKVVRVFETLTEEELARLGQQPPAK</sequence>
<dbReference type="PROSITE" id="PS51257">
    <property type="entry name" value="PROKAR_LIPOPROTEIN"/>
    <property type="match status" value="1"/>
</dbReference>
<accession>A0ABQ3G7E2</accession>
<dbReference type="Pfam" id="PF04972">
    <property type="entry name" value="BON"/>
    <property type="match status" value="2"/>
</dbReference>
<dbReference type="RefSeq" id="WP_189689395.1">
    <property type="nucleotide sequence ID" value="NZ_BMYK01000020.1"/>
</dbReference>
<protein>
    <submittedName>
        <fullName evidence="2">Lipoprotein</fullName>
    </submittedName>
</protein>
<dbReference type="InterPro" id="IPR051686">
    <property type="entry name" value="Lipoprotein_DolP"/>
</dbReference>
<proteinExistence type="predicted"/>
<evidence type="ECO:0000313" key="2">
    <source>
        <dbReference type="EMBL" id="GHC95182.1"/>
    </source>
</evidence>
<dbReference type="InterPro" id="IPR007055">
    <property type="entry name" value="BON_dom"/>
</dbReference>
<keyword evidence="3" id="KW-1185">Reference proteome</keyword>
<dbReference type="EMBL" id="BMYK01000020">
    <property type="protein sequence ID" value="GHC95182.1"/>
    <property type="molecule type" value="Genomic_DNA"/>
</dbReference>
<feature type="domain" description="BON" evidence="1">
    <location>
        <begin position="52"/>
        <end position="119"/>
    </location>
</feature>
<dbReference type="Gene3D" id="3.30.1340.30">
    <property type="match status" value="1"/>
</dbReference>
<organism evidence="2 3">
    <name type="scientific">Pseudorhodoferax aquiterrae</name>
    <dbReference type="NCBI Taxonomy" id="747304"/>
    <lineage>
        <taxon>Bacteria</taxon>
        <taxon>Pseudomonadati</taxon>
        <taxon>Pseudomonadota</taxon>
        <taxon>Betaproteobacteria</taxon>
        <taxon>Burkholderiales</taxon>
        <taxon>Comamonadaceae</taxon>
    </lineage>
</organism>
<dbReference type="Proteomes" id="UP000626210">
    <property type="component" value="Unassembled WGS sequence"/>
</dbReference>
<gene>
    <name evidence="2" type="ORF">GCM10007320_47880</name>
</gene>
<evidence type="ECO:0000313" key="3">
    <source>
        <dbReference type="Proteomes" id="UP000626210"/>
    </source>
</evidence>
<keyword evidence="2" id="KW-0449">Lipoprotein</keyword>
<dbReference type="SMART" id="SM00749">
    <property type="entry name" value="BON"/>
    <property type="match status" value="2"/>
</dbReference>